<reference evidence="2" key="2">
    <citation type="submission" date="2021-09" db="EMBL/GenBank/DDBJ databases">
        <authorList>
            <person name="Gilroy R."/>
        </authorList>
    </citation>
    <scope>NUCLEOTIDE SEQUENCE</scope>
    <source>
        <strain evidence="2">CHK171-7178</strain>
    </source>
</reference>
<accession>A0A921G166</accession>
<reference evidence="2" key="1">
    <citation type="journal article" date="2021" name="PeerJ">
        <title>Extensive microbial diversity within the chicken gut microbiome revealed by metagenomics and culture.</title>
        <authorList>
            <person name="Gilroy R."/>
            <person name="Ravi A."/>
            <person name="Getino M."/>
            <person name="Pursley I."/>
            <person name="Horton D.L."/>
            <person name="Alikhan N.F."/>
            <person name="Baker D."/>
            <person name="Gharbi K."/>
            <person name="Hall N."/>
            <person name="Watson M."/>
            <person name="Adriaenssens E.M."/>
            <person name="Foster-Nyarko E."/>
            <person name="Jarju S."/>
            <person name="Secka A."/>
            <person name="Antonio M."/>
            <person name="Oren A."/>
            <person name="Chaudhuri R.R."/>
            <person name="La Ragione R."/>
            <person name="Hildebrand F."/>
            <person name="Pallen M.J."/>
        </authorList>
    </citation>
    <scope>NUCLEOTIDE SEQUENCE</scope>
    <source>
        <strain evidence="2">CHK171-7178</strain>
    </source>
</reference>
<sequence length="70" mass="7755">MRTLCYYDQIGLLSPSESGQRLNNKANLVRIKQIQSLKTNGLVIEEVQSMLTGRIIINPDPNGAFEGGHL</sequence>
<dbReference type="GO" id="GO:0003677">
    <property type="term" value="F:DNA binding"/>
    <property type="evidence" value="ECO:0007669"/>
    <property type="project" value="InterPro"/>
</dbReference>
<dbReference type="GO" id="GO:0006355">
    <property type="term" value="P:regulation of DNA-templated transcription"/>
    <property type="evidence" value="ECO:0007669"/>
    <property type="project" value="InterPro"/>
</dbReference>
<dbReference type="Proteomes" id="UP000698173">
    <property type="component" value="Unassembled WGS sequence"/>
</dbReference>
<dbReference type="PROSITE" id="PS50937">
    <property type="entry name" value="HTH_MERR_2"/>
    <property type="match status" value="1"/>
</dbReference>
<gene>
    <name evidence="2" type="ORF">K8V56_15315</name>
</gene>
<dbReference type="Gene3D" id="1.10.1660.10">
    <property type="match status" value="1"/>
</dbReference>
<protein>
    <submittedName>
        <fullName evidence="2">MerR family transcriptional regulator</fullName>
    </submittedName>
</protein>
<feature type="domain" description="HTH merR-type" evidence="1">
    <location>
        <begin position="1"/>
        <end position="53"/>
    </location>
</feature>
<evidence type="ECO:0000313" key="2">
    <source>
        <dbReference type="EMBL" id="HJF33128.1"/>
    </source>
</evidence>
<proteinExistence type="predicted"/>
<dbReference type="AlphaFoldDB" id="A0A921G166"/>
<name>A0A921G166_SPOPS</name>
<dbReference type="Pfam" id="PF13411">
    <property type="entry name" value="MerR_1"/>
    <property type="match status" value="1"/>
</dbReference>
<organism evidence="2 3">
    <name type="scientific">Sporosarcina psychrophila</name>
    <name type="common">Bacillus psychrophilus</name>
    <dbReference type="NCBI Taxonomy" id="1476"/>
    <lineage>
        <taxon>Bacteria</taxon>
        <taxon>Bacillati</taxon>
        <taxon>Bacillota</taxon>
        <taxon>Bacilli</taxon>
        <taxon>Bacillales</taxon>
        <taxon>Caryophanaceae</taxon>
        <taxon>Sporosarcina</taxon>
    </lineage>
</organism>
<dbReference type="InterPro" id="IPR009061">
    <property type="entry name" value="DNA-bd_dom_put_sf"/>
</dbReference>
<dbReference type="SUPFAM" id="SSF46955">
    <property type="entry name" value="Putative DNA-binding domain"/>
    <property type="match status" value="1"/>
</dbReference>
<evidence type="ECO:0000259" key="1">
    <source>
        <dbReference type="PROSITE" id="PS50937"/>
    </source>
</evidence>
<comment type="caution">
    <text evidence="2">The sequence shown here is derived from an EMBL/GenBank/DDBJ whole genome shotgun (WGS) entry which is preliminary data.</text>
</comment>
<dbReference type="EMBL" id="DYWT01000244">
    <property type="protein sequence ID" value="HJF33128.1"/>
    <property type="molecule type" value="Genomic_DNA"/>
</dbReference>
<evidence type="ECO:0000313" key="3">
    <source>
        <dbReference type="Proteomes" id="UP000698173"/>
    </source>
</evidence>
<dbReference type="InterPro" id="IPR000551">
    <property type="entry name" value="MerR-type_HTH_dom"/>
</dbReference>